<dbReference type="EMBL" id="LUKF01000016">
    <property type="protein sequence ID" value="KYG61870.1"/>
    <property type="molecule type" value="Genomic_DNA"/>
</dbReference>
<protein>
    <submittedName>
        <fullName evidence="1">Glycosyl transferase</fullName>
    </submittedName>
</protein>
<dbReference type="Gene3D" id="3.40.50.11010">
    <property type="match status" value="1"/>
</dbReference>
<organism evidence="1 2">
    <name type="scientific">Bdellovibrio bacteriovorus</name>
    <dbReference type="NCBI Taxonomy" id="959"/>
    <lineage>
        <taxon>Bacteria</taxon>
        <taxon>Pseudomonadati</taxon>
        <taxon>Bdellovibrionota</taxon>
        <taxon>Bdellovibrionia</taxon>
        <taxon>Bdellovibrionales</taxon>
        <taxon>Pseudobdellovibrionaceae</taxon>
        <taxon>Bdellovibrio</taxon>
    </lineage>
</organism>
<keyword evidence="1" id="KW-0808">Transferase</keyword>
<comment type="caution">
    <text evidence="1">The sequence shown here is derived from an EMBL/GenBank/DDBJ whole genome shotgun (WGS) entry which is preliminary data.</text>
</comment>
<dbReference type="AlphaFoldDB" id="A0A150WFW6"/>
<dbReference type="GO" id="GO:0016740">
    <property type="term" value="F:transferase activity"/>
    <property type="evidence" value="ECO:0007669"/>
    <property type="project" value="UniProtKB-KW"/>
</dbReference>
<dbReference type="Pfam" id="PF13692">
    <property type="entry name" value="Glyco_trans_1_4"/>
    <property type="match status" value="1"/>
</dbReference>
<dbReference type="RefSeq" id="WP_063244017.1">
    <property type="nucleotide sequence ID" value="NZ_LUKF01000016.1"/>
</dbReference>
<dbReference type="Proteomes" id="UP000075391">
    <property type="component" value="Unassembled WGS sequence"/>
</dbReference>
<dbReference type="Gene3D" id="3.40.50.2000">
    <property type="entry name" value="Glycogen Phosphorylase B"/>
    <property type="match status" value="1"/>
</dbReference>
<dbReference type="SUPFAM" id="SSF53756">
    <property type="entry name" value="UDP-Glycosyltransferase/glycogen phosphorylase"/>
    <property type="match status" value="1"/>
</dbReference>
<accession>A0A150WFW6</accession>
<dbReference type="PANTHER" id="PTHR12526">
    <property type="entry name" value="GLYCOSYLTRANSFERASE"/>
    <property type="match status" value="1"/>
</dbReference>
<evidence type="ECO:0000313" key="1">
    <source>
        <dbReference type="EMBL" id="KYG61870.1"/>
    </source>
</evidence>
<name>A0A150WFW6_BDEBC</name>
<proteinExistence type="predicted"/>
<gene>
    <name evidence="1" type="ORF">AZI85_06555</name>
</gene>
<reference evidence="1 2" key="1">
    <citation type="submission" date="2016-03" db="EMBL/GenBank/DDBJ databases">
        <authorList>
            <person name="Ploux O."/>
        </authorList>
    </citation>
    <scope>NUCLEOTIDE SEQUENCE [LARGE SCALE GENOMIC DNA]</scope>
    <source>
        <strain evidence="1 2">BER2</strain>
    </source>
</reference>
<evidence type="ECO:0000313" key="2">
    <source>
        <dbReference type="Proteomes" id="UP000075391"/>
    </source>
</evidence>
<dbReference type="OrthoDB" id="9816564at2"/>
<dbReference type="CDD" id="cd04950">
    <property type="entry name" value="GT4_TuaH-like"/>
    <property type="match status" value="1"/>
</dbReference>
<sequence>MSLTCEASDLLVFSHLRWNFVFQRPQHLMSRFATFRRVYFIEEPIFHSNDEAELELHQSKEGVTVVVPHLPEKIGSKDHDFVLQKLLDNLMNEEMIEEYAAWYYTPMALNFSRHLSPAVTIYDCMDELSKFHGAPRELIDREQELLKKADLVFTGGYSLYEAKKDKHDNVHPFPSGIDVHHFNTARGNKNDPEDQEHIPHPRMGFIGVIDERMDIELVRKTAELRSDWNFIMIGPVVKIDPASLPKLPNIHYLGKKDYADLPKYMAGWDCALMPFARNEATRFISPTKTPEYLAAGCPVVSTPIRDVVEPYGNRSLVAIGETAEEFVAHIEEALDRNKYDAEWLGTVDEFLKDISWDETWKKMAHLETHHARLKSMPPGMTNPETMNINFLRGM</sequence>
<dbReference type="PANTHER" id="PTHR12526:SF630">
    <property type="entry name" value="GLYCOSYLTRANSFERASE"/>
    <property type="match status" value="1"/>
</dbReference>